<gene>
    <name evidence="2" type="ORF">PhaeoP88_00506</name>
</gene>
<feature type="coiled-coil region" evidence="1">
    <location>
        <begin position="592"/>
        <end position="633"/>
    </location>
</feature>
<dbReference type="Proteomes" id="UP000236447">
    <property type="component" value="Chromosome"/>
</dbReference>
<dbReference type="RefSeq" id="WP_102883009.1">
    <property type="nucleotide sequence ID" value="NZ_CP010725.1"/>
</dbReference>
<protein>
    <submittedName>
        <fullName evidence="2">Uncharacterized protein</fullName>
    </submittedName>
</protein>
<name>A0A2I7K5P8_9RHOB</name>
<keyword evidence="1" id="KW-0175">Coiled coil</keyword>
<reference evidence="2 3" key="2">
    <citation type="journal article" date="2017" name="Genome Biol. Evol.">
        <title>Trajectories and Drivers of Genome Evolution in Surface-Associated Marine Phaeobacter.</title>
        <authorList>
            <person name="Freese H.M."/>
            <person name="Sikorski J."/>
            <person name="Bunk B."/>
            <person name="Scheuner C."/>
            <person name="Meier-Kolthoff J.P."/>
            <person name="Sproer C."/>
            <person name="Gram L."/>
            <person name="Overmann J."/>
        </authorList>
    </citation>
    <scope>NUCLEOTIDE SEQUENCE [LARGE SCALE GENOMIC DNA]</scope>
    <source>
        <strain evidence="2 3">P88</strain>
    </source>
</reference>
<sequence length="857" mass="89225">MTTLSIEGRKVQVSDDFLSLSPAEQEKTVEEIASSLRIAPAGQSGPRHPIMSQVNKGIAEAVGGLADFVNPFDEPHALNPFSEGTGSATAGLERLMQGAGVEVAQQDPKGAAQGFARGAGQAAGSLLPVAKGLQSLRGVGGAVGRFADDAYRALTTQAAPAAEVFAGGLSGAAEEVAEEAGAPEWVQNTAAIAAPMSIPAGAALVKGAARISPAAALTRRAAAELAPYTNSGARAVASDRLQSLAGGRDRAEALAQGITSENPLSLTPAQQTGDANMLAVERLAADQNPNLRAALETRRADSSGAAQAAVQGMGGDAADAQTFFRQRRQSFKEQLQAQADGAMATSESRLRGIQSQNPDGENGVEITRNIKRALEDAMLQERELWAAIPRDAAVGTGAARAKAEALVAEVAYAQRNDVPRAIRDLLESPEVYGDTATVREMHGLYSELRRVARSAMAGNDQNKNTARMANDVADAILDDLGAKAGTTAIGRQINEARAFSSALHETFDRGAPGRLLKRTLDGDAAIDPELALKRTVGRGGTEAAVSSRQIEAAGGARPVIEDYISGQFKGSAVSSRDGAVTLSGARHYMARNKELLARYPELRSEIEGAVQQRETAEQLSQRITRRMAALEDQKRSAVARFTGETAESAIKSIIDAKNPIQAARRIANEARKDPSGAALDGVKGAIASHLIGAARTTRGAQTMLDATSLNRVLSDPKTARAIGQVFTQAEMSRLRFVARELAKSQATTNATIGNELSGAKANRLIEIVARIGAARHGASLGGGGGASLQTAQMASGRMKDLLNHLAQDKASQMIADAVTDPDLFKALLTHGGSAQATERAIPKLLPYLVGGIAAAGQ</sequence>
<proteinExistence type="predicted"/>
<dbReference type="AlphaFoldDB" id="A0A2I7K5P8"/>
<accession>A0A2I7K5P8</accession>
<evidence type="ECO:0000256" key="1">
    <source>
        <dbReference type="SAM" id="Coils"/>
    </source>
</evidence>
<organism evidence="2 3">
    <name type="scientific">Phaeobacter inhibens</name>
    <dbReference type="NCBI Taxonomy" id="221822"/>
    <lineage>
        <taxon>Bacteria</taxon>
        <taxon>Pseudomonadati</taxon>
        <taxon>Pseudomonadota</taxon>
        <taxon>Alphaproteobacteria</taxon>
        <taxon>Rhodobacterales</taxon>
        <taxon>Roseobacteraceae</taxon>
        <taxon>Phaeobacter</taxon>
    </lineage>
</organism>
<dbReference type="EMBL" id="CP010725">
    <property type="protein sequence ID" value="AUQ97903.1"/>
    <property type="molecule type" value="Genomic_DNA"/>
</dbReference>
<reference evidence="2 3" key="1">
    <citation type="journal article" date="2017" name="Front. Microbiol.">
        <title>Phaeobacter piscinae sp. nov., a species of the Roseobacter group and potential aquaculture probiont.</title>
        <authorList>
            <person name="Sonnenschein E.C."/>
            <person name="Phippen C.B.W."/>
            <person name="Nielsen K.F."/>
            <person name="Mateiu R.V."/>
            <person name="Melchiorsen J."/>
            <person name="Gram L."/>
            <person name="Overmann J."/>
            <person name="Freese H.M."/>
        </authorList>
    </citation>
    <scope>NUCLEOTIDE SEQUENCE [LARGE SCALE GENOMIC DNA]</scope>
    <source>
        <strain evidence="2 3">P88</strain>
    </source>
</reference>
<evidence type="ECO:0000313" key="3">
    <source>
        <dbReference type="Proteomes" id="UP000236447"/>
    </source>
</evidence>
<evidence type="ECO:0000313" key="2">
    <source>
        <dbReference type="EMBL" id="AUQ97903.1"/>
    </source>
</evidence>